<dbReference type="Gene3D" id="3.40.50.300">
    <property type="entry name" value="P-loop containing nucleotide triphosphate hydrolases"/>
    <property type="match status" value="1"/>
</dbReference>
<sequence length="197" mass="22212">MNRSHWNWCGNRNVNSDKNRTFQRNIAKISRIVFTDVGAWLIGTCRSGPLEGEERNPFSSVILVVTILPSGLAEIVARQVVNHSEADIAMLIVQALHGSGLSYDQVDIIAPYQSQVQHLKKMAVEMPERNQHRRSDGARTIMRANIRRLTVALTRTKHKFFVIGDSETLQGYPPFAKLLPSLESSQRYQLCAGKDKL</sequence>
<comment type="caution">
    <text evidence="2">The sequence shown here is derived from an EMBL/GenBank/DDBJ whole genome shotgun (WGS) entry which is preliminary data.</text>
</comment>
<organism evidence="2 3">
    <name type="scientific">Daphnia galeata</name>
    <dbReference type="NCBI Taxonomy" id="27404"/>
    <lineage>
        <taxon>Eukaryota</taxon>
        <taxon>Metazoa</taxon>
        <taxon>Ecdysozoa</taxon>
        <taxon>Arthropoda</taxon>
        <taxon>Crustacea</taxon>
        <taxon>Branchiopoda</taxon>
        <taxon>Diplostraca</taxon>
        <taxon>Cladocera</taxon>
        <taxon>Anomopoda</taxon>
        <taxon>Daphniidae</taxon>
        <taxon>Daphnia</taxon>
    </lineage>
</organism>
<evidence type="ECO:0000313" key="3">
    <source>
        <dbReference type="Proteomes" id="UP000789390"/>
    </source>
</evidence>
<proteinExistence type="predicted"/>
<dbReference type="OrthoDB" id="306218at2759"/>
<dbReference type="Proteomes" id="UP000789390">
    <property type="component" value="Unassembled WGS sequence"/>
</dbReference>
<evidence type="ECO:0000313" key="2">
    <source>
        <dbReference type="EMBL" id="CAH0103735.1"/>
    </source>
</evidence>
<feature type="domain" description="DNA2/NAM7 helicase-like C-terminal" evidence="1">
    <location>
        <begin position="78"/>
        <end position="125"/>
    </location>
</feature>
<dbReference type="InterPro" id="IPR041679">
    <property type="entry name" value="DNA2/NAM7-like_C"/>
</dbReference>
<dbReference type="InterPro" id="IPR027417">
    <property type="entry name" value="P-loop_NTPase"/>
</dbReference>
<reference evidence="2" key="1">
    <citation type="submission" date="2021-11" db="EMBL/GenBank/DDBJ databases">
        <authorList>
            <person name="Schell T."/>
        </authorList>
    </citation>
    <scope>NUCLEOTIDE SEQUENCE</scope>
    <source>
        <strain evidence="2">M5</strain>
    </source>
</reference>
<protein>
    <recommendedName>
        <fullName evidence="1">DNA2/NAM7 helicase-like C-terminal domain-containing protein</fullName>
    </recommendedName>
</protein>
<gene>
    <name evidence="2" type="ORF">DGAL_LOCUS6319</name>
</gene>
<keyword evidence="3" id="KW-1185">Reference proteome</keyword>
<dbReference type="Pfam" id="PF13087">
    <property type="entry name" value="AAA_12"/>
    <property type="match status" value="1"/>
</dbReference>
<name>A0A8J2W3L1_9CRUS</name>
<dbReference type="AlphaFoldDB" id="A0A8J2W3L1"/>
<accession>A0A8J2W3L1</accession>
<dbReference type="EMBL" id="CAKKLH010000113">
    <property type="protein sequence ID" value="CAH0103735.1"/>
    <property type="molecule type" value="Genomic_DNA"/>
</dbReference>
<evidence type="ECO:0000259" key="1">
    <source>
        <dbReference type="Pfam" id="PF13087"/>
    </source>
</evidence>